<feature type="transmembrane region" description="Helical" evidence="1">
    <location>
        <begin position="76"/>
        <end position="99"/>
    </location>
</feature>
<organism evidence="2 3">
    <name type="scientific">Rhodococcus zopfii</name>
    <dbReference type="NCBI Taxonomy" id="43772"/>
    <lineage>
        <taxon>Bacteria</taxon>
        <taxon>Bacillati</taxon>
        <taxon>Actinomycetota</taxon>
        <taxon>Actinomycetes</taxon>
        <taxon>Mycobacteriales</taxon>
        <taxon>Nocardiaceae</taxon>
        <taxon>Rhodococcus</taxon>
    </lineage>
</organism>
<evidence type="ECO:0000313" key="2">
    <source>
        <dbReference type="EMBL" id="MDV2476165.1"/>
    </source>
</evidence>
<keyword evidence="3" id="KW-1185">Reference proteome</keyword>
<feature type="transmembrane region" description="Helical" evidence="1">
    <location>
        <begin position="38"/>
        <end position="64"/>
    </location>
</feature>
<name>A0ABU3WQB5_9NOCA</name>
<evidence type="ECO:0000313" key="3">
    <source>
        <dbReference type="Proteomes" id="UP001275440"/>
    </source>
</evidence>
<protein>
    <submittedName>
        <fullName evidence="2">Uncharacterized protein</fullName>
    </submittedName>
</protein>
<keyword evidence="1" id="KW-1133">Transmembrane helix</keyword>
<reference evidence="2 3" key="1">
    <citation type="submission" date="2019-10" db="EMBL/GenBank/DDBJ databases">
        <title>Draft Genome Assembly of Rhodococcus zopfii DSM44189.</title>
        <authorList>
            <person name="Sutton J.M."/>
            <person name="Akob D.M."/>
            <person name="Bushman T.J."/>
        </authorList>
    </citation>
    <scope>NUCLEOTIDE SEQUENCE [LARGE SCALE GENOMIC DNA]</scope>
    <source>
        <strain evidence="2 3">DSM 44189</strain>
    </source>
</reference>
<feature type="transmembrane region" description="Helical" evidence="1">
    <location>
        <begin position="105"/>
        <end position="124"/>
    </location>
</feature>
<keyword evidence="1" id="KW-0472">Membrane</keyword>
<gene>
    <name evidence="2" type="ORF">F8M49_13895</name>
</gene>
<dbReference type="Proteomes" id="UP001275440">
    <property type="component" value="Unassembled WGS sequence"/>
</dbReference>
<proteinExistence type="predicted"/>
<comment type="caution">
    <text evidence="2">The sequence shown here is derived from an EMBL/GenBank/DDBJ whole genome shotgun (WGS) entry which is preliminary data.</text>
</comment>
<sequence>MRTLWAASVVSVLCTVAMWVFAVPQLVFSGVVDVGPLFGLMMVLPTLIGLPCAVAGALAGTICAVRQRARNWATNLMALGQVTTVALAVAIVVWALAFASTGWELIALPTSLMVGQIVVAVGLIKAGRPRMPRAVRASS</sequence>
<keyword evidence="1" id="KW-0812">Transmembrane</keyword>
<evidence type="ECO:0000256" key="1">
    <source>
        <dbReference type="SAM" id="Phobius"/>
    </source>
</evidence>
<accession>A0ABU3WQB5</accession>
<dbReference type="EMBL" id="WBMO01000001">
    <property type="protein sequence ID" value="MDV2476165.1"/>
    <property type="molecule type" value="Genomic_DNA"/>
</dbReference>